<sequence length="131" mass="14702">MESYRTLPKDLQQPRNLSVGFSHGSRKAFTVIKNLPPHDLPEGLFPCQTDIFAYQPPKLNFGWVTTGASTCRVLACPHSERRSQTLRIRQREPNPPITEPSIHAPSRPAVGEKHPVAGKPGNKNRNTWQLT</sequence>
<organism evidence="2 3">
    <name type="scientific">Armillaria solidipes</name>
    <dbReference type="NCBI Taxonomy" id="1076256"/>
    <lineage>
        <taxon>Eukaryota</taxon>
        <taxon>Fungi</taxon>
        <taxon>Dikarya</taxon>
        <taxon>Basidiomycota</taxon>
        <taxon>Agaricomycotina</taxon>
        <taxon>Agaricomycetes</taxon>
        <taxon>Agaricomycetidae</taxon>
        <taxon>Agaricales</taxon>
        <taxon>Marasmiineae</taxon>
        <taxon>Physalacriaceae</taxon>
        <taxon>Armillaria</taxon>
    </lineage>
</organism>
<feature type="region of interest" description="Disordered" evidence="1">
    <location>
        <begin position="81"/>
        <end position="131"/>
    </location>
</feature>
<proteinExistence type="predicted"/>
<evidence type="ECO:0000256" key="1">
    <source>
        <dbReference type="SAM" id="MobiDB-lite"/>
    </source>
</evidence>
<dbReference type="Proteomes" id="UP000218334">
    <property type="component" value="Unassembled WGS sequence"/>
</dbReference>
<keyword evidence="3" id="KW-1185">Reference proteome</keyword>
<dbReference type="AlphaFoldDB" id="A0A2H3AKX3"/>
<accession>A0A2H3AKX3</accession>
<reference evidence="3" key="1">
    <citation type="journal article" date="2017" name="Nat. Ecol. Evol.">
        <title>Genome expansion and lineage-specific genetic innovations in the forest pathogenic fungi Armillaria.</title>
        <authorList>
            <person name="Sipos G."/>
            <person name="Prasanna A.N."/>
            <person name="Walter M.C."/>
            <person name="O'Connor E."/>
            <person name="Balint B."/>
            <person name="Krizsan K."/>
            <person name="Kiss B."/>
            <person name="Hess J."/>
            <person name="Varga T."/>
            <person name="Slot J."/>
            <person name="Riley R."/>
            <person name="Boka B."/>
            <person name="Rigling D."/>
            <person name="Barry K."/>
            <person name="Lee J."/>
            <person name="Mihaltcheva S."/>
            <person name="LaButti K."/>
            <person name="Lipzen A."/>
            <person name="Waldron R."/>
            <person name="Moloney N.M."/>
            <person name="Sperisen C."/>
            <person name="Kredics L."/>
            <person name="Vagvoelgyi C."/>
            <person name="Patrignani A."/>
            <person name="Fitzpatrick D."/>
            <person name="Nagy I."/>
            <person name="Doyle S."/>
            <person name="Anderson J.B."/>
            <person name="Grigoriev I.V."/>
            <person name="Gueldener U."/>
            <person name="Muensterkoetter M."/>
            <person name="Nagy L.G."/>
        </authorList>
    </citation>
    <scope>NUCLEOTIDE SEQUENCE [LARGE SCALE GENOMIC DNA]</scope>
    <source>
        <strain evidence="3">28-4</strain>
    </source>
</reference>
<evidence type="ECO:0000313" key="3">
    <source>
        <dbReference type="Proteomes" id="UP000218334"/>
    </source>
</evidence>
<gene>
    <name evidence="2" type="ORF">ARMSODRAFT_134217</name>
</gene>
<protein>
    <submittedName>
        <fullName evidence="2">Uncharacterized protein</fullName>
    </submittedName>
</protein>
<evidence type="ECO:0000313" key="2">
    <source>
        <dbReference type="EMBL" id="PBK58400.1"/>
    </source>
</evidence>
<name>A0A2H3AKX3_9AGAR</name>
<dbReference type="EMBL" id="KZ293546">
    <property type="protein sequence ID" value="PBK58400.1"/>
    <property type="molecule type" value="Genomic_DNA"/>
</dbReference>